<dbReference type="Proteomes" id="UP000094527">
    <property type="component" value="Unassembled WGS sequence"/>
</dbReference>
<feature type="compositionally biased region" description="Basic and acidic residues" evidence="1">
    <location>
        <begin position="563"/>
        <end position="576"/>
    </location>
</feature>
<dbReference type="InterPro" id="IPR019510">
    <property type="entry name" value="AKAP7-like_phosphoesterase"/>
</dbReference>
<feature type="transmembrane region" description="Helical" evidence="2">
    <location>
        <begin position="751"/>
        <end position="772"/>
    </location>
</feature>
<dbReference type="OrthoDB" id="277832at2759"/>
<dbReference type="STRING" id="48709.A0A1D2N6H4"/>
<reference evidence="4 5" key="1">
    <citation type="journal article" date="2016" name="Genome Biol. Evol.">
        <title>Gene Family Evolution Reflects Adaptation to Soil Environmental Stressors in the Genome of the Collembolan Orchesella cincta.</title>
        <authorList>
            <person name="Faddeeva-Vakhrusheva A."/>
            <person name="Derks M.F."/>
            <person name="Anvar S.Y."/>
            <person name="Agamennone V."/>
            <person name="Suring W."/>
            <person name="Smit S."/>
            <person name="van Straalen N.M."/>
            <person name="Roelofs D."/>
        </authorList>
    </citation>
    <scope>NUCLEOTIDE SEQUENCE [LARGE SCALE GENOMIC DNA]</scope>
    <source>
        <tissue evidence="4">Mixed pool</tissue>
    </source>
</reference>
<evidence type="ECO:0000313" key="4">
    <source>
        <dbReference type="EMBL" id="ODN00854.1"/>
    </source>
</evidence>
<feature type="region of interest" description="Disordered" evidence="1">
    <location>
        <begin position="221"/>
        <end position="325"/>
    </location>
</feature>
<dbReference type="AlphaFoldDB" id="A0A1D2N6H4"/>
<feature type="region of interest" description="Disordered" evidence="1">
    <location>
        <begin position="563"/>
        <end position="593"/>
    </location>
</feature>
<dbReference type="InterPro" id="IPR009097">
    <property type="entry name" value="Cyclic_Pdiesterase"/>
</dbReference>
<feature type="compositionally biased region" description="Low complexity" evidence="1">
    <location>
        <begin position="247"/>
        <end position="263"/>
    </location>
</feature>
<feature type="compositionally biased region" description="Basic residues" evidence="1">
    <location>
        <begin position="300"/>
        <end position="312"/>
    </location>
</feature>
<feature type="compositionally biased region" description="Pro residues" evidence="1">
    <location>
        <begin position="72"/>
        <end position="81"/>
    </location>
</feature>
<proteinExistence type="predicted"/>
<evidence type="ECO:0000259" key="3">
    <source>
        <dbReference type="Pfam" id="PF10469"/>
    </source>
</evidence>
<name>A0A1D2N6H4_ORCCI</name>
<dbReference type="InterPro" id="IPR052641">
    <property type="entry name" value="AKAP7_isoform_gamma"/>
</dbReference>
<dbReference type="Pfam" id="PF10469">
    <property type="entry name" value="AKAP7_NLS"/>
    <property type="match status" value="1"/>
</dbReference>
<evidence type="ECO:0000256" key="1">
    <source>
        <dbReference type="SAM" id="MobiDB-lite"/>
    </source>
</evidence>
<feature type="compositionally biased region" description="Polar residues" evidence="1">
    <location>
        <begin position="280"/>
        <end position="290"/>
    </location>
</feature>
<keyword evidence="4" id="KW-0418">Kinase</keyword>
<sequence>MTGYIDNQYNGTNDTVLCCSNTCLQMSWARAKHLLEDVGFGDEAHLVTRISHRVLLIGRSVYGSMFGTNPAIKPPPTPPPRRSTFSQSPSPIPVTRSNSDINISLDVNTSTNSWSSAIENASTCVGDMSTNLSALLSASTAGVSGNNNTGDVEQGSSVLDDNNISIMMSRDSELVAEFSSTTNNGLETRCISGSVQNNTHSHTPENDHVVRGGMTAAVVEVTNEMDETTRKRLREKEKRKSRRQAKTSVSGSNDTSSNSAAAGEGSDTGPPSKKEKISQEDLQGTANVSDSVGPAEQDKPKRKNKRRPKKKPSGQGTNTQTEGIDNMGVYFRPNYFIAIQVSNKDILSKVSELQQSFTEKKLSAPWHDLKTTEIFRDAMVPVQKLHFTLHVMHLKEENGDIERAQQVLKDCWSEVCQDFIDDPMDLTIEGLGHFKNNVLFAQIKEERHILRLEKLSYTFQKKFAELKISGDPRPFKPHMTIAKISRSNKLHKKKIRAFPPEMWSGCEETHFGVQRINSLQLLCMAGEDKLTGYYRCLSQLYFQDPLLKSVSSEQVALNENQLKEFPSDSDHLEKNSKMATAPSGNKLSEGRSSISTPADMLYPLGGKPQAIPRVSRKVHPEQEKLDKMFEIMYRDHEVKHGFWSTKRRLRLNYISQRIFFLCAIAGIILTLVTLVWKVMLVEVKNIYQVKVVDPSSPMTESTVEVRTPFIDDIKLLKQGLQCYLLGACLLAIGGIWSYVTMDEDFNLRVMLYFFNIIILILSTAAMVLGPLFPMMTTNSNDEAKSLDKNEYMSREQAVMGSIKYFRSSQCADIDKATAGLADKEKEFGMRTFCDIIKGIIVMFHFMWFTTLFPILAIIVSLLQIIVNKKYWDMRKLCQYKDRTPEQIKADMCTKD</sequence>
<keyword evidence="5" id="KW-1185">Reference proteome</keyword>
<evidence type="ECO:0000313" key="5">
    <source>
        <dbReference type="Proteomes" id="UP000094527"/>
    </source>
</evidence>
<feature type="transmembrane region" description="Helical" evidence="2">
    <location>
        <begin position="658"/>
        <end position="680"/>
    </location>
</feature>
<feature type="compositionally biased region" description="Basic and acidic residues" evidence="1">
    <location>
        <begin position="227"/>
        <end position="238"/>
    </location>
</feature>
<keyword evidence="2" id="KW-0812">Transmembrane</keyword>
<dbReference type="PANTHER" id="PTHR15934:SF2">
    <property type="entry name" value="A-KINASE ANCHOR PROTEIN 7-LIKE PHOSPHOESTERASE DOMAIN-CONTAINING PROTEIN"/>
    <property type="match status" value="1"/>
</dbReference>
<keyword evidence="4" id="KW-0808">Transferase</keyword>
<dbReference type="GO" id="GO:0010738">
    <property type="term" value="P:regulation of protein kinase A signaling"/>
    <property type="evidence" value="ECO:0007669"/>
    <property type="project" value="TreeGrafter"/>
</dbReference>
<keyword evidence="2" id="KW-0472">Membrane</keyword>
<accession>A0A1D2N6H4</accession>
<organism evidence="4 5">
    <name type="scientific">Orchesella cincta</name>
    <name type="common">Springtail</name>
    <name type="synonym">Podura cincta</name>
    <dbReference type="NCBI Taxonomy" id="48709"/>
    <lineage>
        <taxon>Eukaryota</taxon>
        <taxon>Metazoa</taxon>
        <taxon>Ecdysozoa</taxon>
        <taxon>Arthropoda</taxon>
        <taxon>Hexapoda</taxon>
        <taxon>Collembola</taxon>
        <taxon>Entomobryomorpha</taxon>
        <taxon>Entomobryoidea</taxon>
        <taxon>Orchesellidae</taxon>
        <taxon>Orchesellinae</taxon>
        <taxon>Orchesella</taxon>
    </lineage>
</organism>
<feature type="transmembrane region" description="Helical" evidence="2">
    <location>
        <begin position="722"/>
        <end position="739"/>
    </location>
</feature>
<feature type="region of interest" description="Disordered" evidence="1">
    <location>
        <begin position="67"/>
        <end position="98"/>
    </location>
</feature>
<dbReference type="SUPFAM" id="SSF55144">
    <property type="entry name" value="LigT-like"/>
    <property type="match status" value="1"/>
</dbReference>
<feature type="compositionally biased region" description="Polar residues" evidence="1">
    <location>
        <begin position="582"/>
        <end position="593"/>
    </location>
</feature>
<dbReference type="GO" id="GO:0005829">
    <property type="term" value="C:cytosol"/>
    <property type="evidence" value="ECO:0007669"/>
    <property type="project" value="TreeGrafter"/>
</dbReference>
<dbReference type="GO" id="GO:0016301">
    <property type="term" value="F:kinase activity"/>
    <property type="evidence" value="ECO:0007669"/>
    <property type="project" value="UniProtKB-KW"/>
</dbReference>
<dbReference type="EMBL" id="LJIJ01000183">
    <property type="protein sequence ID" value="ODN00854.1"/>
    <property type="molecule type" value="Genomic_DNA"/>
</dbReference>
<protein>
    <submittedName>
        <fullName evidence="4">A-kinase anchor protein 7 isoform gamma</fullName>
    </submittedName>
</protein>
<dbReference type="Gene3D" id="3.90.1140.10">
    <property type="entry name" value="Cyclic phosphodiesterase"/>
    <property type="match status" value="1"/>
</dbReference>
<feature type="transmembrane region" description="Helical" evidence="2">
    <location>
        <begin position="839"/>
        <end position="866"/>
    </location>
</feature>
<dbReference type="GO" id="GO:0034237">
    <property type="term" value="F:protein kinase A regulatory subunit binding"/>
    <property type="evidence" value="ECO:0007669"/>
    <property type="project" value="TreeGrafter"/>
</dbReference>
<gene>
    <name evidence="4" type="ORF">Ocin01_05783</name>
</gene>
<feature type="domain" description="A-kinase anchor protein 7-like phosphoesterase" evidence="3">
    <location>
        <begin position="333"/>
        <end position="540"/>
    </location>
</feature>
<evidence type="ECO:0000256" key="2">
    <source>
        <dbReference type="SAM" id="Phobius"/>
    </source>
</evidence>
<comment type="caution">
    <text evidence="4">The sequence shown here is derived from an EMBL/GenBank/DDBJ whole genome shotgun (WGS) entry which is preliminary data.</text>
</comment>
<dbReference type="PANTHER" id="PTHR15934">
    <property type="entry name" value="RNA 2',3'-CYCLIC PHOSPHODIESTERASE"/>
    <property type="match status" value="1"/>
</dbReference>
<keyword evidence="2" id="KW-1133">Transmembrane helix</keyword>
<feature type="compositionally biased region" description="Polar residues" evidence="1">
    <location>
        <begin position="314"/>
        <end position="323"/>
    </location>
</feature>